<reference evidence="1" key="1">
    <citation type="submission" date="2020-05" db="EMBL/GenBank/DDBJ databases">
        <authorList>
            <person name="Chiriac C."/>
            <person name="Salcher M."/>
            <person name="Ghai R."/>
            <person name="Kavagutti S V."/>
        </authorList>
    </citation>
    <scope>NUCLEOTIDE SEQUENCE</scope>
</reference>
<proteinExistence type="predicted"/>
<accession>A0A6J7WV89</accession>
<evidence type="ECO:0000313" key="1">
    <source>
        <dbReference type="EMBL" id="CAB5220024.1"/>
    </source>
</evidence>
<name>A0A6J7WV89_9CAUD</name>
<sequence>MTTTINGKTTTAKKFAFDGCHKIYLLEKAGDEADAIDTGYDIFPISELQSAYDGSCGLRFISDWSLTKSFVPQFEDAVFA</sequence>
<gene>
    <name evidence="1" type="ORF">UFOVP232_28</name>
</gene>
<organism evidence="1">
    <name type="scientific">uncultured Caudovirales phage</name>
    <dbReference type="NCBI Taxonomy" id="2100421"/>
    <lineage>
        <taxon>Viruses</taxon>
        <taxon>Duplodnaviria</taxon>
        <taxon>Heunggongvirae</taxon>
        <taxon>Uroviricota</taxon>
        <taxon>Caudoviricetes</taxon>
        <taxon>Peduoviridae</taxon>
        <taxon>Maltschvirus</taxon>
        <taxon>Maltschvirus maltsch</taxon>
    </lineage>
</organism>
<protein>
    <submittedName>
        <fullName evidence="1">Uncharacterized protein</fullName>
    </submittedName>
</protein>
<dbReference type="EMBL" id="LR798281">
    <property type="protein sequence ID" value="CAB5220024.1"/>
    <property type="molecule type" value="Genomic_DNA"/>
</dbReference>